<dbReference type="Gene3D" id="3.10.180.10">
    <property type="entry name" value="2,3-Dihydroxybiphenyl 1,2-Dioxygenase, domain 1"/>
    <property type="match status" value="1"/>
</dbReference>
<dbReference type="Proteomes" id="UP000198984">
    <property type="component" value="Unassembled WGS sequence"/>
</dbReference>
<sequence>MIPNIECSQLFPTLLVKDIPSAIDFYVNRLGFSHRFSWGDPPTFAGVGLGQVNLHLQKGESFVDGASEVCFITENAEELYELHQANGVEIIVPMEDREYGIRDYRVKDADGNSLVFGRYIYNQGPPIKIERVDVPVRLEKRLAALLQDLAEHKRMTVSSCLEETLLHTFERVGDSVASPHTVGTLNYIQALKKKHNIDYDTHGSYRFVE</sequence>
<accession>A0A1H8A149</accession>
<dbReference type="PROSITE" id="PS51819">
    <property type="entry name" value="VOC"/>
    <property type="match status" value="1"/>
</dbReference>
<dbReference type="SUPFAM" id="SSF54593">
    <property type="entry name" value="Glyoxalase/Bleomycin resistance protein/Dihydroxybiphenyl dioxygenase"/>
    <property type="match status" value="1"/>
</dbReference>
<evidence type="ECO:0000313" key="2">
    <source>
        <dbReference type="EMBL" id="SEM64642.1"/>
    </source>
</evidence>
<evidence type="ECO:0000259" key="1">
    <source>
        <dbReference type="PROSITE" id="PS51819"/>
    </source>
</evidence>
<dbReference type="Pfam" id="PF00903">
    <property type="entry name" value="Glyoxalase"/>
    <property type="match status" value="1"/>
</dbReference>
<organism evidence="2 3">
    <name type="scientific">Chitinophaga rupis</name>
    <dbReference type="NCBI Taxonomy" id="573321"/>
    <lineage>
        <taxon>Bacteria</taxon>
        <taxon>Pseudomonadati</taxon>
        <taxon>Bacteroidota</taxon>
        <taxon>Chitinophagia</taxon>
        <taxon>Chitinophagales</taxon>
        <taxon>Chitinophagaceae</taxon>
        <taxon>Chitinophaga</taxon>
    </lineage>
</organism>
<dbReference type="InterPro" id="IPR029068">
    <property type="entry name" value="Glyas_Bleomycin-R_OHBP_Dase"/>
</dbReference>
<evidence type="ECO:0000313" key="3">
    <source>
        <dbReference type="Proteomes" id="UP000198984"/>
    </source>
</evidence>
<gene>
    <name evidence="2" type="ORF">SAMN04488505_105287</name>
</gene>
<name>A0A1H8A149_9BACT</name>
<feature type="domain" description="VOC" evidence="1">
    <location>
        <begin position="8"/>
        <end position="119"/>
    </location>
</feature>
<dbReference type="InterPro" id="IPR004360">
    <property type="entry name" value="Glyas_Fos-R_dOase_dom"/>
</dbReference>
<reference evidence="2 3" key="1">
    <citation type="submission" date="2016-10" db="EMBL/GenBank/DDBJ databases">
        <authorList>
            <person name="de Groot N.N."/>
        </authorList>
    </citation>
    <scope>NUCLEOTIDE SEQUENCE [LARGE SCALE GENOMIC DNA]</scope>
    <source>
        <strain evidence="2 3">DSM 21039</strain>
    </source>
</reference>
<keyword evidence="3" id="KW-1185">Reference proteome</keyword>
<proteinExistence type="predicted"/>
<dbReference type="InterPro" id="IPR037523">
    <property type="entry name" value="VOC_core"/>
</dbReference>
<dbReference type="RefSeq" id="WP_089916772.1">
    <property type="nucleotide sequence ID" value="NZ_FOBB01000005.1"/>
</dbReference>
<dbReference type="STRING" id="573321.SAMN04488505_105287"/>
<dbReference type="OrthoDB" id="9798201at2"/>
<protein>
    <submittedName>
        <fullName evidence="2">Uncharacterized conserved protein PhnB, glyoxalase superfamily</fullName>
    </submittedName>
</protein>
<dbReference type="EMBL" id="FOBB01000005">
    <property type="protein sequence ID" value="SEM64642.1"/>
    <property type="molecule type" value="Genomic_DNA"/>
</dbReference>
<dbReference type="AlphaFoldDB" id="A0A1H8A149"/>